<evidence type="ECO:0000313" key="2">
    <source>
        <dbReference type="Proteomes" id="UP000824093"/>
    </source>
</evidence>
<dbReference type="EMBL" id="DVNH01000016">
    <property type="protein sequence ID" value="HIU51419.1"/>
    <property type="molecule type" value="Genomic_DNA"/>
</dbReference>
<dbReference type="Proteomes" id="UP000824093">
    <property type="component" value="Unassembled WGS sequence"/>
</dbReference>
<dbReference type="Gene3D" id="1.10.132.80">
    <property type="match status" value="1"/>
</dbReference>
<dbReference type="AlphaFoldDB" id="A0A9D1M0G5"/>
<organism evidence="1 2">
    <name type="scientific">Candidatus Merdicola faecigallinarum</name>
    <dbReference type="NCBI Taxonomy" id="2840862"/>
    <lineage>
        <taxon>Bacteria</taxon>
        <taxon>Bacillati</taxon>
        <taxon>Bacillota</taxon>
        <taxon>Clostridia</taxon>
        <taxon>Candidatus Merdicola</taxon>
    </lineage>
</organism>
<protein>
    <submittedName>
        <fullName evidence="1">DNA-packaging protein</fullName>
    </submittedName>
</protein>
<proteinExistence type="predicted"/>
<dbReference type="InterPro" id="IPR032066">
    <property type="entry name" value="GP3_package"/>
</dbReference>
<sequence>MKAGRPKKYTEVEIMQQKIEMYFKECEKKNEPYTVTGLCLALDICRDTLAEYAKNSEFSDTIKKAKLKVENYLEKHLITDSSTTGIIFNLKNNFGWTDKQQLEHSGNINNPFEGLSTEELRQLINDDKY</sequence>
<reference evidence="1" key="2">
    <citation type="journal article" date="2021" name="PeerJ">
        <title>Extensive microbial diversity within the chicken gut microbiome revealed by metagenomics and culture.</title>
        <authorList>
            <person name="Gilroy R."/>
            <person name="Ravi A."/>
            <person name="Getino M."/>
            <person name="Pursley I."/>
            <person name="Horton D.L."/>
            <person name="Alikhan N.F."/>
            <person name="Baker D."/>
            <person name="Gharbi K."/>
            <person name="Hall N."/>
            <person name="Watson M."/>
            <person name="Adriaenssens E.M."/>
            <person name="Foster-Nyarko E."/>
            <person name="Jarju S."/>
            <person name="Secka A."/>
            <person name="Antonio M."/>
            <person name="Oren A."/>
            <person name="Chaudhuri R.R."/>
            <person name="La Ragione R."/>
            <person name="Hildebrand F."/>
            <person name="Pallen M.J."/>
        </authorList>
    </citation>
    <scope>NUCLEOTIDE SEQUENCE</scope>
    <source>
        <strain evidence="1">CHK195-15760</strain>
    </source>
</reference>
<reference evidence="1" key="1">
    <citation type="submission" date="2020-10" db="EMBL/GenBank/DDBJ databases">
        <authorList>
            <person name="Gilroy R."/>
        </authorList>
    </citation>
    <scope>NUCLEOTIDE SEQUENCE</scope>
    <source>
        <strain evidence="1">CHK195-15760</strain>
    </source>
</reference>
<evidence type="ECO:0000313" key="1">
    <source>
        <dbReference type="EMBL" id="HIU51419.1"/>
    </source>
</evidence>
<dbReference type="Pfam" id="PF16677">
    <property type="entry name" value="GP3_package"/>
    <property type="match status" value="1"/>
</dbReference>
<accession>A0A9D1M0G5</accession>
<gene>
    <name evidence="1" type="ORF">IAB70_02155</name>
</gene>
<name>A0A9D1M0G5_9FIRM</name>
<comment type="caution">
    <text evidence="1">The sequence shown here is derived from an EMBL/GenBank/DDBJ whole genome shotgun (WGS) entry which is preliminary data.</text>
</comment>